<dbReference type="OrthoDB" id="3256331at2759"/>
<evidence type="ECO:0000313" key="3">
    <source>
        <dbReference type="Proteomes" id="UP000807025"/>
    </source>
</evidence>
<dbReference type="InterPro" id="IPR046528">
    <property type="entry name" value="DUF6593"/>
</dbReference>
<keyword evidence="3" id="KW-1185">Reference proteome</keyword>
<dbReference type="AlphaFoldDB" id="A0A9P6D2V4"/>
<protein>
    <recommendedName>
        <fullName evidence="1">DUF6593 domain-containing protein</fullName>
    </recommendedName>
</protein>
<comment type="caution">
    <text evidence="2">The sequence shown here is derived from an EMBL/GenBank/DDBJ whole genome shotgun (WGS) entry which is preliminary data.</text>
</comment>
<evidence type="ECO:0000313" key="2">
    <source>
        <dbReference type="EMBL" id="KAF9490416.1"/>
    </source>
</evidence>
<proteinExistence type="predicted"/>
<accession>A0A9P6D2V4</accession>
<dbReference type="Pfam" id="PF20236">
    <property type="entry name" value="DUF6593"/>
    <property type="match status" value="1"/>
</dbReference>
<sequence>MVYIQTITIHHHTDVFMQSLTLVEPLPGIFVEPGVLQPTSASKLLYVTPDNVKKCIITLDLKDAGKTQYIVDSNLELTHMHVRRPYDPPDQPLAALHRREFLPDKISFRGGDKIKVKNWLKPLKTFNTFPTAFEENGNTYVWDASIVGQLSMFKASEPDAPIAWFQGSRKMVVDGVPTVLPAFLVLQPDAADMQDLTVVSFLILEHKARMSSKRTELTTGLAVYGA</sequence>
<evidence type="ECO:0000259" key="1">
    <source>
        <dbReference type="Pfam" id="PF20236"/>
    </source>
</evidence>
<gene>
    <name evidence="2" type="ORF">BDN71DRAFT_191125</name>
</gene>
<dbReference type="Proteomes" id="UP000807025">
    <property type="component" value="Unassembled WGS sequence"/>
</dbReference>
<organism evidence="2 3">
    <name type="scientific">Pleurotus eryngii</name>
    <name type="common">Boletus of the steppes</name>
    <dbReference type="NCBI Taxonomy" id="5323"/>
    <lineage>
        <taxon>Eukaryota</taxon>
        <taxon>Fungi</taxon>
        <taxon>Dikarya</taxon>
        <taxon>Basidiomycota</taxon>
        <taxon>Agaricomycotina</taxon>
        <taxon>Agaricomycetes</taxon>
        <taxon>Agaricomycetidae</taxon>
        <taxon>Agaricales</taxon>
        <taxon>Pleurotineae</taxon>
        <taxon>Pleurotaceae</taxon>
        <taxon>Pleurotus</taxon>
    </lineage>
</organism>
<reference evidence="2" key="1">
    <citation type="submission" date="2020-11" db="EMBL/GenBank/DDBJ databases">
        <authorList>
            <consortium name="DOE Joint Genome Institute"/>
            <person name="Ahrendt S."/>
            <person name="Riley R."/>
            <person name="Andreopoulos W."/>
            <person name="Labutti K."/>
            <person name="Pangilinan J."/>
            <person name="Ruiz-Duenas F.J."/>
            <person name="Barrasa J.M."/>
            <person name="Sanchez-Garcia M."/>
            <person name="Camarero S."/>
            <person name="Miyauchi S."/>
            <person name="Serrano A."/>
            <person name="Linde D."/>
            <person name="Babiker R."/>
            <person name="Drula E."/>
            <person name="Ayuso-Fernandez I."/>
            <person name="Pacheco R."/>
            <person name="Padilla G."/>
            <person name="Ferreira P."/>
            <person name="Barriuso J."/>
            <person name="Kellner H."/>
            <person name="Castanera R."/>
            <person name="Alfaro M."/>
            <person name="Ramirez L."/>
            <person name="Pisabarro A.G."/>
            <person name="Kuo A."/>
            <person name="Tritt A."/>
            <person name="Lipzen A."/>
            <person name="He G."/>
            <person name="Yan M."/>
            <person name="Ng V."/>
            <person name="Cullen D."/>
            <person name="Martin F."/>
            <person name="Rosso M.-N."/>
            <person name="Henrissat B."/>
            <person name="Hibbett D."/>
            <person name="Martinez A.T."/>
            <person name="Grigoriev I.V."/>
        </authorList>
    </citation>
    <scope>NUCLEOTIDE SEQUENCE</scope>
    <source>
        <strain evidence="2">ATCC 90797</strain>
    </source>
</reference>
<dbReference type="EMBL" id="MU154642">
    <property type="protein sequence ID" value="KAF9490416.1"/>
    <property type="molecule type" value="Genomic_DNA"/>
</dbReference>
<feature type="domain" description="DUF6593" evidence="1">
    <location>
        <begin position="62"/>
        <end position="210"/>
    </location>
</feature>
<name>A0A9P6D2V4_PLEER</name>